<keyword evidence="3" id="KW-0378">Hydrolase</keyword>
<proteinExistence type="predicted"/>
<dbReference type="GO" id="GO:0046872">
    <property type="term" value="F:metal ion binding"/>
    <property type="evidence" value="ECO:0007669"/>
    <property type="project" value="UniProtKB-KW"/>
</dbReference>
<dbReference type="PROSITE" id="PS00758">
    <property type="entry name" value="ARGE_DAPE_CPG2_1"/>
    <property type="match status" value="1"/>
</dbReference>
<dbReference type="PANTHER" id="PTHR43808:SF9">
    <property type="entry name" value="BLL0789 PROTEIN"/>
    <property type="match status" value="1"/>
</dbReference>
<comment type="caution">
    <text evidence="7">The sequence shown here is derived from an EMBL/GenBank/DDBJ whole genome shotgun (WGS) entry which is preliminary data.</text>
</comment>
<dbReference type="InterPro" id="IPR017150">
    <property type="entry name" value="Pept_M20_glutamate_carboxypep"/>
</dbReference>
<evidence type="ECO:0000256" key="1">
    <source>
        <dbReference type="ARBA" id="ARBA00001947"/>
    </source>
</evidence>
<keyword evidence="4" id="KW-0862">Zinc</keyword>
<name>A0A6L5XHB2_9BACT</name>
<dbReference type="GO" id="GO:0016787">
    <property type="term" value="F:hydrolase activity"/>
    <property type="evidence" value="ECO:0007669"/>
    <property type="project" value="UniProtKB-KW"/>
</dbReference>
<evidence type="ECO:0000313" key="7">
    <source>
        <dbReference type="EMBL" id="MSS26471.1"/>
    </source>
</evidence>
<dbReference type="Pfam" id="PF07687">
    <property type="entry name" value="M20_dimer"/>
    <property type="match status" value="1"/>
</dbReference>
<protein>
    <submittedName>
        <fullName evidence="7">M20 family metallopeptidase</fullName>
    </submittedName>
</protein>
<dbReference type="RefSeq" id="WP_154508135.1">
    <property type="nucleotide sequence ID" value="NZ_VUMH01000001.1"/>
</dbReference>
<dbReference type="InterPro" id="IPR011650">
    <property type="entry name" value="Peptidase_M20_dimer"/>
</dbReference>
<evidence type="ECO:0000313" key="8">
    <source>
        <dbReference type="Proteomes" id="UP000477488"/>
    </source>
</evidence>
<dbReference type="PANTHER" id="PTHR43808">
    <property type="entry name" value="ACETYLORNITHINE DEACETYLASE"/>
    <property type="match status" value="1"/>
</dbReference>
<feature type="domain" description="Peptidase M20 dimerisation" evidence="6">
    <location>
        <begin position="198"/>
        <end position="297"/>
    </location>
</feature>
<dbReference type="CDD" id="cd03885">
    <property type="entry name" value="M20_CPDG2"/>
    <property type="match status" value="1"/>
</dbReference>
<dbReference type="Gene3D" id="3.30.70.360">
    <property type="match status" value="1"/>
</dbReference>
<dbReference type="InterPro" id="IPR001261">
    <property type="entry name" value="ArgE/DapE_CS"/>
</dbReference>
<dbReference type="PIRSF" id="PIRSF037238">
    <property type="entry name" value="Carboxypeptidase_G2"/>
    <property type="match status" value="1"/>
</dbReference>
<organism evidence="7 8">
    <name type="scientific">Desulfovibrio porci</name>
    <dbReference type="NCBI Taxonomy" id="2605782"/>
    <lineage>
        <taxon>Bacteria</taxon>
        <taxon>Pseudomonadati</taxon>
        <taxon>Thermodesulfobacteriota</taxon>
        <taxon>Desulfovibrionia</taxon>
        <taxon>Desulfovibrionales</taxon>
        <taxon>Desulfovibrionaceae</taxon>
        <taxon>Desulfovibrio</taxon>
    </lineage>
</organism>
<evidence type="ECO:0000256" key="5">
    <source>
        <dbReference type="PIRSR" id="PIRSR037238-1"/>
    </source>
</evidence>
<sequence>MELAQWKEKLDVWFNDKEPEMFSLLERIVNMDSFSHDGGDVNKLGETLTAWMAEAGFRTARLPKQPSPPDERWMDGLGNTFCARSHAEEAGPGVAFIGHMDTVFPAGTAAARPFRLDRAADRATGPGVLDMKGGLVINMFVARALKELDLMPVPMTLTFSPDEELGSPSTTPLLGRVLNGAHAVLCTEPGYPGGGVSVERKGSGHLFLEIRGKAAHAGRNYEDGASAILELAHKILAFNEHLDLASGTTVNTGLISGGISANSVAPNAQARIHCTFKTVEAGRRLVEEIRADVAKTFIPGTSSHVSGGLRLYPLTFTPKVQALWELARQAGEALGRPVECIRSKGAAESGYCASILNLPTLCSLGPEGTGLHSDAEYITPSTLLPRAKLVALTALQAAHAFDASPEVQL</sequence>
<evidence type="ECO:0000259" key="6">
    <source>
        <dbReference type="Pfam" id="PF07687"/>
    </source>
</evidence>
<accession>A0A6L5XHB2</accession>
<dbReference type="AlphaFoldDB" id="A0A6L5XHB2"/>
<evidence type="ECO:0000256" key="3">
    <source>
        <dbReference type="ARBA" id="ARBA00022801"/>
    </source>
</evidence>
<dbReference type="Gene3D" id="3.40.630.10">
    <property type="entry name" value="Zn peptidases"/>
    <property type="match status" value="1"/>
</dbReference>
<comment type="cofactor">
    <cofactor evidence="1">
        <name>Zn(2+)</name>
        <dbReference type="ChEBI" id="CHEBI:29105"/>
    </cofactor>
</comment>
<keyword evidence="8" id="KW-1185">Reference proteome</keyword>
<dbReference type="InterPro" id="IPR036264">
    <property type="entry name" value="Bact_exopeptidase_dim_dom"/>
</dbReference>
<dbReference type="Proteomes" id="UP000477488">
    <property type="component" value="Unassembled WGS sequence"/>
</dbReference>
<dbReference type="SUPFAM" id="SSF53187">
    <property type="entry name" value="Zn-dependent exopeptidases"/>
    <property type="match status" value="1"/>
</dbReference>
<evidence type="ECO:0000256" key="4">
    <source>
        <dbReference type="ARBA" id="ARBA00022833"/>
    </source>
</evidence>
<reference evidence="7 8" key="1">
    <citation type="submission" date="2019-09" db="EMBL/GenBank/DDBJ databases">
        <title>In-depth cultivation of the pig gut microbiome towards novel bacterial diversity and tailored functional studies.</title>
        <authorList>
            <person name="Wylensek D."/>
            <person name="Hitch T.C.A."/>
            <person name="Clavel T."/>
        </authorList>
    </citation>
    <scope>NUCLEOTIDE SEQUENCE [LARGE SCALE GENOMIC DNA]</scope>
    <source>
        <strain evidence="7 8">PG-178-WT-4</strain>
    </source>
</reference>
<dbReference type="Pfam" id="PF01546">
    <property type="entry name" value="Peptidase_M20"/>
    <property type="match status" value="1"/>
</dbReference>
<evidence type="ECO:0000256" key="2">
    <source>
        <dbReference type="ARBA" id="ARBA00022723"/>
    </source>
</evidence>
<feature type="active site" description="Proton acceptor" evidence="5">
    <location>
        <position position="163"/>
    </location>
</feature>
<dbReference type="SUPFAM" id="SSF55031">
    <property type="entry name" value="Bacterial exopeptidase dimerisation domain"/>
    <property type="match status" value="1"/>
</dbReference>
<gene>
    <name evidence="7" type="ORF">FYJ44_00075</name>
</gene>
<dbReference type="InterPro" id="IPR050072">
    <property type="entry name" value="Peptidase_M20A"/>
</dbReference>
<keyword evidence="2" id="KW-0479">Metal-binding</keyword>
<feature type="active site" evidence="5">
    <location>
        <position position="101"/>
    </location>
</feature>
<dbReference type="EMBL" id="VUMH01000001">
    <property type="protein sequence ID" value="MSS26471.1"/>
    <property type="molecule type" value="Genomic_DNA"/>
</dbReference>
<dbReference type="InterPro" id="IPR002933">
    <property type="entry name" value="Peptidase_M20"/>
</dbReference>